<dbReference type="OrthoDB" id="5244050at2759"/>
<dbReference type="EMBL" id="SKBQ01000027">
    <property type="protein sequence ID" value="TPX14620.1"/>
    <property type="molecule type" value="Genomic_DNA"/>
</dbReference>
<feature type="compositionally biased region" description="Low complexity" evidence="1">
    <location>
        <begin position="322"/>
        <end position="333"/>
    </location>
</feature>
<sequence length="947" mass="100318">MPKFTFPVPGRKQKAPPPPIVSAPLTTKAQKFLGTSEINIDSPTLPKDQSRNWDARSTGGISISISESTASHDDRETGLGILTEGKVVNGASPRLGNFDQESSILPPEILHNGRPLHGRASGLPAIASDVHSITDASSLRRRQSSSTIVSYYDSAKVPLAISQQTSNSAMAKGLPAKASALLDIGGSLTVPQSMEKKKKKPAKLDFSQLLPKSRFNNGSKNMVLGADLMTRSPSVLSVSPDVSGPPTPPTVERRPRRKLTKESLRDVQAGGPTSPHMISRKAAEMYKEASLQDLTERCSRTNLRETAARRAHPVEAQAIDDSPSYGSSPHSSSTRGYLSPFPSAPGRAPYLGKKSSAADLSGTETPVTAVMSPPSVQSPTDCGASISSRHTRTSKASKRTDRSMTEFDLQQNSVLSLSSDSEEDDYVPGRKGSLTSTGPRSPTEITSQKESPPMSRGSSSANLSHKRPGSASTNSNNQYLTIPENHATTTRAPQISTRTSSLTSALTSSAPSSRKMSSTSAHSSSGVSMNSISTVNSANNDTAATAVVHEARAITMIPALGARYGGPRDSVDDPSGTAALSPSSVDFYMHSRHSSMQDNDRSSVRSSRSMGAMSTGSAAGRRSSANGRFMAVTRQEEMLLAALRMKRARMRENIIAEFEEEQHQVEGAGGDDAGMVHKRSGSRQVVSQRSSADTITAAASAATGLKSSRKSSKSSMSALAAANSDLSAMVHGTAASSASGSASNRAPKGERILMCLDKPGDHALSAYDAAEPSPDLSDFMDYDDTNSSDSYPFNTPDYSPLETTAAAAACGDHQLGPRPASRTARPSRRESSRQRHQHQRDSMLVNPPGDTPRKGASSRRHQDDVHVRIVEDPVEIPAATGRGLMRDDDLAGIPEEADVPRPDSPSVGLSMHHQPASPETPLPRKKAVRISAVGMGRPGADGPGWWP</sequence>
<feature type="compositionally biased region" description="Low complexity" evidence="1">
    <location>
        <begin position="496"/>
        <end position="528"/>
    </location>
</feature>
<name>A0A507BDG8_9PEZI</name>
<accession>A0A507BDG8</accession>
<feature type="region of interest" description="Disordered" evidence="1">
    <location>
        <begin position="35"/>
        <end position="56"/>
    </location>
</feature>
<dbReference type="Proteomes" id="UP000319257">
    <property type="component" value="Unassembled WGS sequence"/>
</dbReference>
<feature type="region of interest" description="Disordered" evidence="1">
    <location>
        <begin position="661"/>
        <end position="692"/>
    </location>
</feature>
<feature type="compositionally biased region" description="Polar residues" evidence="1">
    <location>
        <begin position="470"/>
        <end position="495"/>
    </location>
</feature>
<feature type="region of interest" description="Disordered" evidence="1">
    <location>
        <begin position="765"/>
        <end position="869"/>
    </location>
</feature>
<feature type="compositionally biased region" description="Polar residues" evidence="1">
    <location>
        <begin position="433"/>
        <end position="463"/>
    </location>
</feature>
<feature type="compositionally biased region" description="Polar residues" evidence="1">
    <location>
        <begin position="374"/>
        <end position="388"/>
    </location>
</feature>
<feature type="region of interest" description="Disordered" evidence="1">
    <location>
        <begin position="235"/>
        <end position="278"/>
    </location>
</feature>
<feature type="region of interest" description="Disordered" evidence="1">
    <location>
        <begin position="592"/>
        <end position="626"/>
    </location>
</feature>
<keyword evidence="3" id="KW-1185">Reference proteome</keyword>
<feature type="compositionally biased region" description="Low complexity" evidence="1">
    <location>
        <begin position="682"/>
        <end position="692"/>
    </location>
</feature>
<feature type="compositionally biased region" description="Polar residues" evidence="1">
    <location>
        <begin position="787"/>
        <end position="797"/>
    </location>
</feature>
<dbReference type="RefSeq" id="XP_030996331.1">
    <property type="nucleotide sequence ID" value="XM_031139820.1"/>
</dbReference>
<organism evidence="2 3">
    <name type="scientific">Thyridium curvatum</name>
    <dbReference type="NCBI Taxonomy" id="1093900"/>
    <lineage>
        <taxon>Eukaryota</taxon>
        <taxon>Fungi</taxon>
        <taxon>Dikarya</taxon>
        <taxon>Ascomycota</taxon>
        <taxon>Pezizomycotina</taxon>
        <taxon>Sordariomycetes</taxon>
        <taxon>Sordariomycetidae</taxon>
        <taxon>Thyridiales</taxon>
        <taxon>Thyridiaceae</taxon>
        <taxon>Thyridium</taxon>
    </lineage>
</organism>
<feature type="region of interest" description="Disordered" evidence="1">
    <location>
        <begin position="305"/>
        <end position="529"/>
    </location>
</feature>
<feature type="region of interest" description="Disordered" evidence="1">
    <location>
        <begin position="885"/>
        <end position="924"/>
    </location>
</feature>
<comment type="caution">
    <text evidence="2">The sequence shown here is derived from an EMBL/GenBank/DDBJ whole genome shotgun (WGS) entry which is preliminary data.</text>
</comment>
<gene>
    <name evidence="2" type="ORF">E0L32_005312</name>
</gene>
<feature type="compositionally biased region" description="Low complexity" evidence="1">
    <location>
        <begin position="604"/>
        <end position="626"/>
    </location>
</feature>
<dbReference type="GeneID" id="41972759"/>
<dbReference type="InParanoid" id="A0A507BDG8"/>
<reference evidence="2 3" key="1">
    <citation type="submission" date="2019-06" db="EMBL/GenBank/DDBJ databases">
        <title>Draft genome sequence of the filamentous fungus Phialemoniopsis curvata isolated from diesel fuel.</title>
        <authorList>
            <person name="Varaljay V.A."/>
            <person name="Lyon W.J."/>
            <person name="Crouch A.L."/>
            <person name="Drake C.E."/>
            <person name="Hollomon J.M."/>
            <person name="Nadeau L.J."/>
            <person name="Nunn H.S."/>
            <person name="Stevenson B.S."/>
            <person name="Bojanowski C.L."/>
            <person name="Crookes-Goodson W.J."/>
        </authorList>
    </citation>
    <scope>NUCLEOTIDE SEQUENCE [LARGE SCALE GENOMIC DNA]</scope>
    <source>
        <strain evidence="2 3">D216</strain>
    </source>
</reference>
<evidence type="ECO:0000313" key="3">
    <source>
        <dbReference type="Proteomes" id="UP000319257"/>
    </source>
</evidence>
<dbReference type="STRING" id="1093900.A0A507BDG8"/>
<protein>
    <submittedName>
        <fullName evidence="2">Uncharacterized protein</fullName>
    </submittedName>
</protein>
<dbReference type="AlphaFoldDB" id="A0A507BDG8"/>
<evidence type="ECO:0000256" key="1">
    <source>
        <dbReference type="SAM" id="MobiDB-lite"/>
    </source>
</evidence>
<evidence type="ECO:0000313" key="2">
    <source>
        <dbReference type="EMBL" id="TPX14620.1"/>
    </source>
</evidence>
<feature type="region of interest" description="Disordered" evidence="1">
    <location>
        <begin position="1"/>
        <end position="23"/>
    </location>
</feature>
<feature type="compositionally biased region" description="Basic and acidic residues" evidence="1">
    <location>
        <begin position="860"/>
        <end position="869"/>
    </location>
</feature>
<proteinExistence type="predicted"/>